<dbReference type="Pfam" id="PF14322">
    <property type="entry name" value="SusD-like_3"/>
    <property type="match status" value="1"/>
</dbReference>
<evidence type="ECO:0000313" key="2">
    <source>
        <dbReference type="EMBL" id="PUZ25784.1"/>
    </source>
</evidence>
<sequence length="474" mass="53382">MKNSYIITLFLVCGLLTMAGCKKYLDVQPLTSYTESQVYGNEKAIDQALNGLYLNLAANQLYGANLTTTTVELLAQRYKPRTQSNNPDLSVFNYYQYGSAAAQATFDTLWRQGYATILAANVFLSKIDNAVGAKVITSAHADELKGEAIALRAMMHFDLLRLFGPVFSVDSTSPAIPYYRKADGQSQPILSGGTVLANVIADLKQAQQLLQHDPVITSGIILNTDFYTGSRNQRLNYYAVEGLLARAYLWEGDKQHAHEAALTVLTQGEKWFPWTTYDVANDPVNPDRIFSSEILFSVYNPALYTNFTTYFSSDLQDAYILAPDPTRLANVYESNEGDYRYSQDWIASGKSYRTFFKYQDLTQPALPWRFLQPVLRKSEMYFILAETDTDPGTALGYLNTARRNRGLTALTATASISEELRKEYQKEFWGEGQLFFYYKRINATQVPDAAYPYDFITVDPAYVVPLPLSETSTR</sequence>
<dbReference type="InterPro" id="IPR033985">
    <property type="entry name" value="SusD-like_N"/>
</dbReference>
<accession>A0A2T7BHM7</accession>
<gene>
    <name evidence="2" type="ORF">DCC81_16110</name>
</gene>
<protein>
    <recommendedName>
        <fullName evidence="1">SusD-like N-terminal domain-containing protein</fullName>
    </recommendedName>
</protein>
<dbReference type="AlphaFoldDB" id="A0A2T7BHM7"/>
<dbReference type="InterPro" id="IPR011990">
    <property type="entry name" value="TPR-like_helical_dom_sf"/>
</dbReference>
<dbReference type="Proteomes" id="UP000244450">
    <property type="component" value="Unassembled WGS sequence"/>
</dbReference>
<evidence type="ECO:0000259" key="1">
    <source>
        <dbReference type="Pfam" id="PF14322"/>
    </source>
</evidence>
<dbReference type="EMBL" id="QCYK01000002">
    <property type="protein sequence ID" value="PUZ25784.1"/>
    <property type="molecule type" value="Genomic_DNA"/>
</dbReference>
<keyword evidence="3" id="KW-1185">Reference proteome</keyword>
<feature type="domain" description="SusD-like N-terminal" evidence="1">
    <location>
        <begin position="23"/>
        <end position="213"/>
    </location>
</feature>
<evidence type="ECO:0000313" key="3">
    <source>
        <dbReference type="Proteomes" id="UP000244450"/>
    </source>
</evidence>
<comment type="caution">
    <text evidence="2">The sequence shown here is derived from an EMBL/GenBank/DDBJ whole genome shotgun (WGS) entry which is preliminary data.</text>
</comment>
<dbReference type="PROSITE" id="PS51257">
    <property type="entry name" value="PROKAR_LIPOPROTEIN"/>
    <property type="match status" value="1"/>
</dbReference>
<name>A0A2T7BHM7_9BACT</name>
<organism evidence="2 3">
    <name type="scientific">Chitinophaga parva</name>
    <dbReference type="NCBI Taxonomy" id="2169414"/>
    <lineage>
        <taxon>Bacteria</taxon>
        <taxon>Pseudomonadati</taxon>
        <taxon>Bacteroidota</taxon>
        <taxon>Chitinophagia</taxon>
        <taxon>Chitinophagales</taxon>
        <taxon>Chitinophagaceae</taxon>
        <taxon>Chitinophaga</taxon>
    </lineage>
</organism>
<reference evidence="2 3" key="1">
    <citation type="submission" date="2018-04" db="EMBL/GenBank/DDBJ databases">
        <title>Chitinophaga fuyangensis sp. nov., isolated from soil in a chemical factory.</title>
        <authorList>
            <person name="Chen K."/>
        </authorList>
    </citation>
    <scope>NUCLEOTIDE SEQUENCE [LARGE SCALE GENOMIC DNA]</scope>
    <source>
        <strain evidence="2 3">LY-1</strain>
    </source>
</reference>
<dbReference type="Gene3D" id="1.25.40.390">
    <property type="match status" value="1"/>
</dbReference>
<proteinExistence type="predicted"/>
<dbReference type="SUPFAM" id="SSF48452">
    <property type="entry name" value="TPR-like"/>
    <property type="match status" value="1"/>
</dbReference>
<dbReference type="OrthoDB" id="1097962at2"/>
<dbReference type="RefSeq" id="WP_108687623.1">
    <property type="nucleotide sequence ID" value="NZ_QCYK01000002.1"/>
</dbReference>